<keyword evidence="3" id="KW-0949">S-adenosyl-L-methionine</keyword>
<evidence type="ECO:0000256" key="3">
    <source>
        <dbReference type="ARBA" id="ARBA00022691"/>
    </source>
</evidence>
<evidence type="ECO:0000256" key="2">
    <source>
        <dbReference type="ARBA" id="ARBA00022679"/>
    </source>
</evidence>
<evidence type="ECO:0000259" key="5">
    <source>
        <dbReference type="Pfam" id="PF03942"/>
    </source>
</evidence>
<dbReference type="EMBL" id="LCBN01000021">
    <property type="protein sequence ID" value="KKS13606.1"/>
    <property type="molecule type" value="Genomic_DNA"/>
</dbReference>
<evidence type="ECO:0000313" key="7">
    <source>
        <dbReference type="Proteomes" id="UP000034753"/>
    </source>
</evidence>
<proteinExistence type="predicted"/>
<protein>
    <recommendedName>
        <fullName evidence="1">tRNA-uridine aminocarboxypropyltransferase</fullName>
        <ecNumber evidence="1">2.5.1.25</ecNumber>
    </recommendedName>
</protein>
<dbReference type="AlphaFoldDB" id="A0A0G0YVB4"/>
<dbReference type="Proteomes" id="UP000034753">
    <property type="component" value="Unassembled WGS sequence"/>
</dbReference>
<accession>A0A0G0YVB4</accession>
<name>A0A0G0YVB4_9BACT</name>
<gene>
    <name evidence="6" type="ORF">UU67_C0021G0009</name>
</gene>
<reference evidence="6 7" key="1">
    <citation type="journal article" date="2015" name="Nature">
        <title>rRNA introns, odd ribosomes, and small enigmatic genomes across a large radiation of phyla.</title>
        <authorList>
            <person name="Brown C.T."/>
            <person name="Hug L.A."/>
            <person name="Thomas B.C."/>
            <person name="Sharon I."/>
            <person name="Castelle C.J."/>
            <person name="Singh A."/>
            <person name="Wilkins M.J."/>
            <person name="Williams K.H."/>
            <person name="Banfield J.F."/>
        </authorList>
    </citation>
    <scope>NUCLEOTIDE SEQUENCE [LARGE SCALE GENOMIC DNA]</scope>
</reference>
<evidence type="ECO:0000256" key="1">
    <source>
        <dbReference type="ARBA" id="ARBA00012386"/>
    </source>
</evidence>
<comment type="caution">
    <text evidence="6">The sequence shown here is derived from an EMBL/GenBank/DDBJ whole genome shotgun (WGS) entry which is preliminary data.</text>
</comment>
<evidence type="ECO:0000313" key="6">
    <source>
        <dbReference type="EMBL" id="KKS13606.1"/>
    </source>
</evidence>
<keyword evidence="4" id="KW-0819">tRNA processing</keyword>
<organism evidence="6 7">
    <name type="scientific">Candidatus Daviesbacteria bacterium GW2011_GWB1_41_5</name>
    <dbReference type="NCBI Taxonomy" id="1618429"/>
    <lineage>
        <taxon>Bacteria</taxon>
        <taxon>Candidatus Daviesiibacteriota</taxon>
    </lineage>
</organism>
<dbReference type="InterPro" id="IPR005636">
    <property type="entry name" value="DTW"/>
</dbReference>
<dbReference type="GO" id="GO:0008033">
    <property type="term" value="P:tRNA processing"/>
    <property type="evidence" value="ECO:0007669"/>
    <property type="project" value="UniProtKB-KW"/>
</dbReference>
<feature type="domain" description="DTW" evidence="5">
    <location>
        <begin position="76"/>
        <end position="133"/>
    </location>
</feature>
<dbReference type="Pfam" id="PF03942">
    <property type="entry name" value="DTW"/>
    <property type="match status" value="1"/>
</dbReference>
<evidence type="ECO:0000256" key="4">
    <source>
        <dbReference type="ARBA" id="ARBA00022694"/>
    </source>
</evidence>
<dbReference type="GO" id="GO:0016432">
    <property type="term" value="F:tRNA-uridine aminocarboxypropyltransferase activity"/>
    <property type="evidence" value="ECO:0007669"/>
    <property type="project" value="UniProtKB-EC"/>
</dbReference>
<dbReference type="EC" id="2.5.1.25" evidence="1"/>
<sequence>METLENHKGFSARSRTSSARGFILKDYKESAKKCSIISLKGKSGIDFLDRLKFDEYDFSGMLLLHPDGEPIIKISKNEKILLVDSNWRKAKRMYNRIEQKFNLPKISVNGFKSAYPWKAGRPENGLCSIEVLWTLKLIAGERDDSLFENYRWKKEFLELNKNTITASHL</sequence>
<keyword evidence="2" id="KW-0808">Transferase</keyword>